<protein>
    <submittedName>
        <fullName evidence="2">Uncharacterized protein</fullName>
    </submittedName>
</protein>
<accession>A0A2H0D123</accession>
<reference evidence="2 3" key="1">
    <citation type="submission" date="2017-09" db="EMBL/GenBank/DDBJ databases">
        <title>Depth-based differentiation of microbial function through sediment-hosted aquifers and enrichment of novel symbionts in the deep terrestrial subsurface.</title>
        <authorList>
            <person name="Probst A.J."/>
            <person name="Ladd B."/>
            <person name="Jarett J.K."/>
            <person name="Geller-Mcgrath D.E."/>
            <person name="Sieber C.M."/>
            <person name="Emerson J.B."/>
            <person name="Anantharaman K."/>
            <person name="Thomas B.C."/>
            <person name="Malmstrom R."/>
            <person name="Stieglmeier M."/>
            <person name="Klingl A."/>
            <person name="Woyke T."/>
            <person name="Ryan C.M."/>
            <person name="Banfield J.F."/>
        </authorList>
    </citation>
    <scope>NUCLEOTIDE SEQUENCE [LARGE SCALE GENOMIC DNA]</scope>
    <source>
        <strain evidence="2">CG22_combo_CG10-13_8_21_14_all_39_9</strain>
    </source>
</reference>
<name>A0A2H0D123_9BACT</name>
<dbReference type="Proteomes" id="UP000230159">
    <property type="component" value="Unassembled WGS sequence"/>
</dbReference>
<dbReference type="EMBL" id="PCTN01000067">
    <property type="protein sequence ID" value="PIP75832.1"/>
    <property type="molecule type" value="Genomic_DNA"/>
</dbReference>
<organism evidence="2 3">
    <name type="scientific">Candidatus Kuenenbacteria bacterium CG22_combo_CG10-13_8_21_14_all_39_9</name>
    <dbReference type="NCBI Taxonomy" id="1974621"/>
    <lineage>
        <taxon>Bacteria</taxon>
        <taxon>Candidatus Kueneniibacteriota</taxon>
    </lineage>
</organism>
<evidence type="ECO:0000313" key="3">
    <source>
        <dbReference type="Proteomes" id="UP000230159"/>
    </source>
</evidence>
<dbReference type="AlphaFoldDB" id="A0A2H0D123"/>
<sequence length="76" mass="9078">MFAKRTSKTQVPPKAEKSHPRKIKNFSLSGVFYLAGESKSYPHGQNSIDNYFKNYIFNYRKRFILNKRIHPERNEK</sequence>
<gene>
    <name evidence="2" type="ORF">COW86_01515</name>
</gene>
<evidence type="ECO:0000313" key="2">
    <source>
        <dbReference type="EMBL" id="PIP75832.1"/>
    </source>
</evidence>
<proteinExistence type="predicted"/>
<evidence type="ECO:0000256" key="1">
    <source>
        <dbReference type="SAM" id="MobiDB-lite"/>
    </source>
</evidence>
<comment type="caution">
    <text evidence="2">The sequence shown here is derived from an EMBL/GenBank/DDBJ whole genome shotgun (WGS) entry which is preliminary data.</text>
</comment>
<feature type="region of interest" description="Disordered" evidence="1">
    <location>
        <begin position="1"/>
        <end position="20"/>
    </location>
</feature>